<dbReference type="InterPro" id="IPR001623">
    <property type="entry name" value="DnaJ_domain"/>
</dbReference>
<dbReference type="GO" id="GO:0030544">
    <property type="term" value="F:Hsp70 protein binding"/>
    <property type="evidence" value="ECO:0007669"/>
    <property type="project" value="TreeGrafter"/>
</dbReference>
<dbReference type="CDD" id="cd06257">
    <property type="entry name" value="DnaJ"/>
    <property type="match status" value="1"/>
</dbReference>
<evidence type="ECO:0000259" key="2">
    <source>
        <dbReference type="PROSITE" id="PS50076"/>
    </source>
</evidence>
<dbReference type="Pfam" id="PF00226">
    <property type="entry name" value="DnaJ"/>
    <property type="match status" value="1"/>
</dbReference>
<feature type="domain" description="J" evidence="2">
    <location>
        <begin position="111"/>
        <end position="175"/>
    </location>
</feature>
<feature type="compositionally biased region" description="Polar residues" evidence="1">
    <location>
        <begin position="375"/>
        <end position="397"/>
    </location>
</feature>
<dbReference type="InterPro" id="IPR036869">
    <property type="entry name" value="J_dom_sf"/>
</dbReference>
<evidence type="ECO:0000313" key="4">
    <source>
        <dbReference type="Proteomes" id="UP000053342"/>
    </source>
</evidence>
<dbReference type="PRINTS" id="PR00625">
    <property type="entry name" value="JDOMAIN"/>
</dbReference>
<dbReference type="GeneID" id="27363938"/>
<dbReference type="PANTHER" id="PTHR43908:SF6">
    <property type="entry name" value="J DOMAIN-CONTAINING PROTEIN DDB_G0295729"/>
    <property type="match status" value="1"/>
</dbReference>
<feature type="region of interest" description="Disordered" evidence="1">
    <location>
        <begin position="170"/>
        <end position="216"/>
    </location>
</feature>
<reference evidence="3 4" key="1">
    <citation type="submission" date="2015-01" db="EMBL/GenBank/DDBJ databases">
        <title>The Genome Sequence of Exophiala oligosperma CBS72588.</title>
        <authorList>
            <consortium name="The Broad Institute Genomics Platform"/>
            <person name="Cuomo C."/>
            <person name="de Hoog S."/>
            <person name="Gorbushina A."/>
            <person name="Stielow B."/>
            <person name="Teixiera M."/>
            <person name="Abouelleil A."/>
            <person name="Chapman S.B."/>
            <person name="Priest M."/>
            <person name="Young S.K."/>
            <person name="Wortman J."/>
            <person name="Nusbaum C."/>
            <person name="Birren B."/>
        </authorList>
    </citation>
    <scope>NUCLEOTIDE SEQUENCE [LARGE SCALE GENOMIC DNA]</scope>
    <source>
        <strain evidence="3 4">CBS 72588</strain>
    </source>
</reference>
<dbReference type="PROSITE" id="PS50076">
    <property type="entry name" value="DNAJ_2"/>
    <property type="match status" value="1"/>
</dbReference>
<name>A0A0D2D0M6_9EURO</name>
<feature type="region of interest" description="Disordered" evidence="1">
    <location>
        <begin position="342"/>
        <end position="412"/>
    </location>
</feature>
<dbReference type="InterPro" id="IPR018253">
    <property type="entry name" value="DnaJ_domain_CS"/>
</dbReference>
<dbReference type="RefSeq" id="XP_016256011.1">
    <property type="nucleotide sequence ID" value="XM_016413610.1"/>
</dbReference>
<dbReference type="SUPFAM" id="SSF46565">
    <property type="entry name" value="Chaperone J-domain"/>
    <property type="match status" value="1"/>
</dbReference>
<dbReference type="OrthoDB" id="4119241at2759"/>
<dbReference type="AlphaFoldDB" id="A0A0D2D0M6"/>
<feature type="compositionally biased region" description="Basic and acidic residues" evidence="1">
    <location>
        <begin position="21"/>
        <end position="36"/>
    </location>
</feature>
<sequence length="642" mass="71167">MSSGGSELIKNPQPKALGSDDPSKSHEENGRTDDKQANTAGYPSLPSLEGADATKPTPDRDGDLPMPDPEVNVTNEDPGAKTGAKSTNNGRIYTKEQRDEVNRVLKCNEKEYYQILKLSRDTPDLNIKRAYFRLSTLIHPDKNADKETTAAFQKVQAAYDVLNDPVRKGEYDAASRTNQPEAKSNQAPTFDEEFGSNAWGSDADEASDGEDDLDDTEQVPDEFRLKVFEQATPHVNKVLAKHTDSSSLAEIEQLNQKIKEKNEVDELPSKESFLIRTNVLKAIGLEMSHVRSRLRENPNDAAAFHQLVSLDKQLKSLCRVNHYPQSWRLKIPDGWRKRVEEYEATEEGGKGKGKAQGEGSSAARSEGMNGGAESGPSNKSPKATGSSEKGAPSSKSNKVARKPYWEPGMTTDGEKILGHRPFYRTDRKTGVEIMFGVQFVVEQRGSDNPIILLSGTEVGHHATDAYFDLPESKRKDLRHSNRKYSCKDKANFEELLGFTTKKMECMTISEPVTRYPGYGLVKFKNGETDILSRTALRKIFGKKDADDKIARFFPRPSHLIEPAQTKGQLMSGSHGRGKIDGRAFEKTLDSEELFIPEQTSRKSKGLKSAQGQLEAQPENSDLMAAIMAQLARLEQKVSQLSG</sequence>
<organism evidence="3 4">
    <name type="scientific">Exophiala oligosperma</name>
    <dbReference type="NCBI Taxonomy" id="215243"/>
    <lineage>
        <taxon>Eukaryota</taxon>
        <taxon>Fungi</taxon>
        <taxon>Dikarya</taxon>
        <taxon>Ascomycota</taxon>
        <taxon>Pezizomycotina</taxon>
        <taxon>Eurotiomycetes</taxon>
        <taxon>Chaetothyriomycetidae</taxon>
        <taxon>Chaetothyriales</taxon>
        <taxon>Herpotrichiellaceae</taxon>
        <taxon>Exophiala</taxon>
    </lineage>
</organism>
<dbReference type="Gene3D" id="1.10.287.110">
    <property type="entry name" value="DnaJ domain"/>
    <property type="match status" value="1"/>
</dbReference>
<dbReference type="PANTHER" id="PTHR43908">
    <property type="entry name" value="AT29763P-RELATED"/>
    <property type="match status" value="1"/>
</dbReference>
<feature type="region of interest" description="Disordered" evidence="1">
    <location>
        <begin position="1"/>
        <end position="97"/>
    </location>
</feature>
<dbReference type="GO" id="GO:0005789">
    <property type="term" value="C:endoplasmic reticulum membrane"/>
    <property type="evidence" value="ECO:0007669"/>
    <property type="project" value="TreeGrafter"/>
</dbReference>
<feature type="compositionally biased region" description="Polar residues" evidence="1">
    <location>
        <begin position="175"/>
        <end position="188"/>
    </location>
</feature>
<feature type="region of interest" description="Disordered" evidence="1">
    <location>
        <begin position="596"/>
        <end position="617"/>
    </location>
</feature>
<dbReference type="EMBL" id="KN847416">
    <property type="protein sequence ID" value="KIW35795.1"/>
    <property type="molecule type" value="Genomic_DNA"/>
</dbReference>
<evidence type="ECO:0000256" key="1">
    <source>
        <dbReference type="SAM" id="MobiDB-lite"/>
    </source>
</evidence>
<accession>A0A0D2D0M6</accession>
<keyword evidence="4" id="KW-1185">Reference proteome</keyword>
<dbReference type="Proteomes" id="UP000053342">
    <property type="component" value="Unassembled WGS sequence"/>
</dbReference>
<dbReference type="PROSITE" id="PS00636">
    <property type="entry name" value="DNAJ_1"/>
    <property type="match status" value="1"/>
</dbReference>
<dbReference type="VEuPathDB" id="FungiDB:PV06_11864"/>
<gene>
    <name evidence="3" type="ORF">PV06_11864</name>
</gene>
<dbReference type="HOGENOM" id="CLU_389333_0_0_1"/>
<protein>
    <recommendedName>
        <fullName evidence="2">J domain-containing protein</fullName>
    </recommendedName>
</protein>
<proteinExistence type="predicted"/>
<feature type="compositionally biased region" description="Acidic residues" evidence="1">
    <location>
        <begin position="202"/>
        <end position="216"/>
    </location>
</feature>
<dbReference type="InterPro" id="IPR051100">
    <property type="entry name" value="DnaJ_subfamily_B/C"/>
</dbReference>
<dbReference type="SMART" id="SM00271">
    <property type="entry name" value="DnaJ"/>
    <property type="match status" value="1"/>
</dbReference>
<dbReference type="STRING" id="215243.A0A0D2D0M6"/>
<dbReference type="GO" id="GO:0071218">
    <property type="term" value="P:cellular response to misfolded protein"/>
    <property type="evidence" value="ECO:0007669"/>
    <property type="project" value="TreeGrafter"/>
</dbReference>
<evidence type="ECO:0000313" key="3">
    <source>
        <dbReference type="EMBL" id="KIW35795.1"/>
    </source>
</evidence>